<organism evidence="1 2">
    <name type="scientific">Nocardia suismassiliense</name>
    <dbReference type="NCBI Taxonomy" id="2077092"/>
    <lineage>
        <taxon>Bacteria</taxon>
        <taxon>Bacillati</taxon>
        <taxon>Actinomycetota</taxon>
        <taxon>Actinomycetes</taxon>
        <taxon>Mycobacteriales</taxon>
        <taxon>Nocardiaceae</taxon>
        <taxon>Nocardia</taxon>
    </lineage>
</organism>
<evidence type="ECO:0000313" key="1">
    <source>
        <dbReference type="EMBL" id="MFF3224129.1"/>
    </source>
</evidence>
<dbReference type="EMBL" id="JBIAPI010000002">
    <property type="protein sequence ID" value="MFF3224129.1"/>
    <property type="molecule type" value="Genomic_DNA"/>
</dbReference>
<keyword evidence="2" id="KW-1185">Reference proteome</keyword>
<sequence>MSDIDLQRLAAELVEGRSPTVWFTADAVGVQEGGSGKLIAIADPAEPDHLRVKPAGSADTLAFSPAELTLTRPARRQRRRSCPQTASLFDI</sequence>
<evidence type="ECO:0000313" key="2">
    <source>
        <dbReference type="Proteomes" id="UP001601948"/>
    </source>
</evidence>
<proteinExistence type="predicted"/>
<protein>
    <submittedName>
        <fullName evidence="1">Uncharacterized protein</fullName>
    </submittedName>
</protein>
<accession>A0ABW6QSC2</accession>
<gene>
    <name evidence="1" type="ORF">ACFYV7_15155</name>
</gene>
<comment type="caution">
    <text evidence="1">The sequence shown here is derived from an EMBL/GenBank/DDBJ whole genome shotgun (WGS) entry which is preliminary data.</text>
</comment>
<dbReference type="Proteomes" id="UP001601948">
    <property type="component" value="Unassembled WGS sequence"/>
</dbReference>
<name>A0ABW6QSC2_9NOCA</name>
<dbReference type="RefSeq" id="WP_387717479.1">
    <property type="nucleotide sequence ID" value="NZ_JBIAPI010000002.1"/>
</dbReference>
<reference evidence="1 2" key="1">
    <citation type="submission" date="2024-10" db="EMBL/GenBank/DDBJ databases">
        <title>The Natural Products Discovery Center: Release of the First 8490 Sequenced Strains for Exploring Actinobacteria Biosynthetic Diversity.</title>
        <authorList>
            <person name="Kalkreuter E."/>
            <person name="Kautsar S.A."/>
            <person name="Yang D."/>
            <person name="Bader C.D."/>
            <person name="Teijaro C.N."/>
            <person name="Fluegel L."/>
            <person name="Davis C.M."/>
            <person name="Simpson J.R."/>
            <person name="Lauterbach L."/>
            <person name="Steele A.D."/>
            <person name="Gui C."/>
            <person name="Meng S."/>
            <person name="Li G."/>
            <person name="Viehrig K."/>
            <person name="Ye F."/>
            <person name="Su P."/>
            <person name="Kiefer A.F."/>
            <person name="Nichols A."/>
            <person name="Cepeda A.J."/>
            <person name="Yan W."/>
            <person name="Fan B."/>
            <person name="Jiang Y."/>
            <person name="Adhikari A."/>
            <person name="Zheng C.-J."/>
            <person name="Schuster L."/>
            <person name="Cowan T.M."/>
            <person name="Smanski M.J."/>
            <person name="Chevrette M.G."/>
            <person name="De Carvalho L.P.S."/>
            <person name="Shen B."/>
        </authorList>
    </citation>
    <scope>NUCLEOTIDE SEQUENCE [LARGE SCALE GENOMIC DNA]</scope>
    <source>
        <strain evidence="1 2">NPDC003040</strain>
    </source>
</reference>